<accession>A0ABR6U6G3</accession>
<dbReference type="CDD" id="cd00293">
    <property type="entry name" value="USP-like"/>
    <property type="match status" value="1"/>
</dbReference>
<evidence type="ECO:0000259" key="2">
    <source>
        <dbReference type="Pfam" id="PF00582"/>
    </source>
</evidence>
<evidence type="ECO:0000313" key="4">
    <source>
        <dbReference type="Proteomes" id="UP000604001"/>
    </source>
</evidence>
<dbReference type="Pfam" id="PF00582">
    <property type="entry name" value="Usp"/>
    <property type="match status" value="1"/>
</dbReference>
<proteinExistence type="inferred from homology"/>
<reference evidence="3 4" key="1">
    <citation type="submission" date="2020-08" db="EMBL/GenBank/DDBJ databases">
        <title>novel species in genus Nocardioides.</title>
        <authorList>
            <person name="Zhang G."/>
        </authorList>
    </citation>
    <scope>NUCLEOTIDE SEQUENCE [LARGE SCALE GENOMIC DNA]</scope>
    <source>
        <strain evidence="3 4">SC8A-24</strain>
    </source>
</reference>
<dbReference type="SUPFAM" id="SSF52402">
    <property type="entry name" value="Adenine nucleotide alpha hydrolases-like"/>
    <property type="match status" value="1"/>
</dbReference>
<dbReference type="InterPro" id="IPR006016">
    <property type="entry name" value="UspA"/>
</dbReference>
<sequence length="137" mass="14366">MIIVGVDGNEPSERAARTAADLAQATGARLHVVCAYPRNEVAEVEDAGRMQRISIAEESARIAAEVAGRITRDPSRTTSSATRGRPAEVLVAEAERLSADLIVVGNKRVQSLVRALGTVAGAVAAHAPCDVYVAYTN</sequence>
<dbReference type="Proteomes" id="UP000604001">
    <property type="component" value="Unassembled WGS sequence"/>
</dbReference>
<comment type="caution">
    <text evidence="3">The sequence shown here is derived from an EMBL/GenBank/DDBJ whole genome shotgun (WGS) entry which is preliminary data.</text>
</comment>
<name>A0ABR6U6G3_9ACTN</name>
<dbReference type="Gene3D" id="3.40.50.620">
    <property type="entry name" value="HUPs"/>
    <property type="match status" value="1"/>
</dbReference>
<protein>
    <submittedName>
        <fullName evidence="3">Universal stress protein</fullName>
    </submittedName>
</protein>
<keyword evidence="4" id="KW-1185">Reference proteome</keyword>
<dbReference type="RefSeq" id="WP_186345276.1">
    <property type="nucleotide sequence ID" value="NZ_BMMR01000003.1"/>
</dbReference>
<dbReference type="PANTHER" id="PTHR46268:SF6">
    <property type="entry name" value="UNIVERSAL STRESS PROTEIN UP12"/>
    <property type="match status" value="1"/>
</dbReference>
<evidence type="ECO:0000313" key="3">
    <source>
        <dbReference type="EMBL" id="MBC2960021.1"/>
    </source>
</evidence>
<dbReference type="InterPro" id="IPR014729">
    <property type="entry name" value="Rossmann-like_a/b/a_fold"/>
</dbReference>
<organism evidence="3 4">
    <name type="scientific">Nocardioides deserti</name>
    <dbReference type="NCBI Taxonomy" id="1588644"/>
    <lineage>
        <taxon>Bacteria</taxon>
        <taxon>Bacillati</taxon>
        <taxon>Actinomycetota</taxon>
        <taxon>Actinomycetes</taxon>
        <taxon>Propionibacteriales</taxon>
        <taxon>Nocardioidaceae</taxon>
        <taxon>Nocardioides</taxon>
    </lineage>
</organism>
<comment type="similarity">
    <text evidence="1">Belongs to the universal stress protein A family.</text>
</comment>
<dbReference type="PANTHER" id="PTHR46268">
    <property type="entry name" value="STRESS RESPONSE PROTEIN NHAX"/>
    <property type="match status" value="1"/>
</dbReference>
<gene>
    <name evidence="3" type="ORF">H7344_06905</name>
</gene>
<evidence type="ECO:0000256" key="1">
    <source>
        <dbReference type="ARBA" id="ARBA00008791"/>
    </source>
</evidence>
<feature type="domain" description="UspA" evidence="2">
    <location>
        <begin position="2"/>
        <end position="133"/>
    </location>
</feature>
<dbReference type="EMBL" id="JACMYC010000003">
    <property type="protein sequence ID" value="MBC2960021.1"/>
    <property type="molecule type" value="Genomic_DNA"/>
</dbReference>